<organism evidence="2 3">
    <name type="scientific">Zea mays</name>
    <name type="common">Maize</name>
    <dbReference type="NCBI Taxonomy" id="4577"/>
    <lineage>
        <taxon>Eukaryota</taxon>
        <taxon>Viridiplantae</taxon>
        <taxon>Streptophyta</taxon>
        <taxon>Embryophyta</taxon>
        <taxon>Tracheophyta</taxon>
        <taxon>Spermatophyta</taxon>
        <taxon>Magnoliopsida</taxon>
        <taxon>Liliopsida</taxon>
        <taxon>Poales</taxon>
        <taxon>Poaceae</taxon>
        <taxon>PACMAD clade</taxon>
        <taxon>Panicoideae</taxon>
        <taxon>Andropogonodae</taxon>
        <taxon>Andropogoneae</taxon>
        <taxon>Tripsacinae</taxon>
        <taxon>Zea</taxon>
    </lineage>
</organism>
<dbReference type="Proteomes" id="UP000251960">
    <property type="component" value="Chromosome 2"/>
</dbReference>
<evidence type="ECO:0000313" key="2">
    <source>
        <dbReference type="EMBL" id="PWZ41764.1"/>
    </source>
</evidence>
<dbReference type="EMBL" id="NCVQ01000003">
    <property type="protein sequence ID" value="PWZ41764.1"/>
    <property type="molecule type" value="Genomic_DNA"/>
</dbReference>
<dbReference type="AlphaFoldDB" id="A0A3L6G5T6"/>
<reference evidence="2 3" key="1">
    <citation type="journal article" date="2018" name="Nat. Genet.">
        <title>Extensive intraspecific gene order and gene structural variations between Mo17 and other maize genomes.</title>
        <authorList>
            <person name="Sun S."/>
            <person name="Zhou Y."/>
            <person name="Chen J."/>
            <person name="Shi J."/>
            <person name="Zhao H."/>
            <person name="Zhao H."/>
            <person name="Song W."/>
            <person name="Zhang M."/>
            <person name="Cui Y."/>
            <person name="Dong X."/>
            <person name="Liu H."/>
            <person name="Ma X."/>
            <person name="Jiao Y."/>
            <person name="Wang B."/>
            <person name="Wei X."/>
            <person name="Stein J.C."/>
            <person name="Glaubitz J.C."/>
            <person name="Lu F."/>
            <person name="Yu G."/>
            <person name="Liang C."/>
            <person name="Fengler K."/>
            <person name="Li B."/>
            <person name="Rafalski A."/>
            <person name="Schnable P.S."/>
            <person name="Ware D.H."/>
            <person name="Buckler E.S."/>
            <person name="Lai J."/>
        </authorList>
    </citation>
    <scope>NUCLEOTIDE SEQUENCE [LARGE SCALE GENOMIC DNA]</scope>
    <source>
        <strain evidence="3">cv. Missouri 17</strain>
        <tissue evidence="2">Seedling</tissue>
    </source>
</reference>
<protein>
    <submittedName>
        <fullName evidence="2">Uncharacterized protein</fullName>
    </submittedName>
</protein>
<gene>
    <name evidence="2" type="ORF">Zm00014a_028547</name>
</gene>
<evidence type="ECO:0000256" key="1">
    <source>
        <dbReference type="SAM" id="MobiDB-lite"/>
    </source>
</evidence>
<accession>A0A3L6G5T6</accession>
<name>A0A3L6G5T6_MAIZE</name>
<feature type="region of interest" description="Disordered" evidence="1">
    <location>
        <begin position="1"/>
        <end position="35"/>
    </location>
</feature>
<comment type="caution">
    <text evidence="2">The sequence shown here is derived from an EMBL/GenBank/DDBJ whole genome shotgun (WGS) entry which is preliminary data.</text>
</comment>
<proteinExistence type="predicted"/>
<sequence>MGLVKPSDSFSVPSPTHCYRGRVGSGATGGDRRRKRAWWGRRYSGDDVGRKRARLVYSYGTRDTFAHLRCPHFL</sequence>
<evidence type="ECO:0000313" key="3">
    <source>
        <dbReference type="Proteomes" id="UP000251960"/>
    </source>
</evidence>